<reference evidence="2 3" key="1">
    <citation type="journal article" date="2014" name="Int. J. Syst. Evol. Microbiol.">
        <title>Complete genome sequence of Corynebacterium casei LMG S-19264T (=DSM 44701T), isolated from a smear-ripened cheese.</title>
        <authorList>
            <consortium name="US DOE Joint Genome Institute (JGI-PGF)"/>
            <person name="Walter F."/>
            <person name="Albersmeier A."/>
            <person name="Kalinowski J."/>
            <person name="Ruckert C."/>
        </authorList>
    </citation>
    <scope>NUCLEOTIDE SEQUENCE [LARGE SCALE GENOMIC DNA]</scope>
    <source>
        <strain evidence="2 3">CGMCC 1.16330</strain>
    </source>
</reference>
<evidence type="ECO:0000313" key="2">
    <source>
        <dbReference type="EMBL" id="GGG21057.1"/>
    </source>
</evidence>
<keyword evidence="3" id="KW-1185">Reference proteome</keyword>
<dbReference type="InterPro" id="IPR038255">
    <property type="entry name" value="PBS_linker_sf"/>
</dbReference>
<dbReference type="EMBL" id="BMKS01000002">
    <property type="protein sequence ID" value="GGG21057.1"/>
    <property type="molecule type" value="Genomic_DNA"/>
</dbReference>
<dbReference type="PANTHER" id="PTHR36836">
    <property type="entry name" value="COLANIC ACID BIOSYNTHESIS PROTEIN WCAK"/>
    <property type="match status" value="1"/>
</dbReference>
<gene>
    <name evidence="2" type="ORF">GCM10010964_06580</name>
</gene>
<evidence type="ECO:0000259" key="1">
    <source>
        <dbReference type="Pfam" id="PF04230"/>
    </source>
</evidence>
<dbReference type="Proteomes" id="UP000597507">
    <property type="component" value="Unassembled WGS sequence"/>
</dbReference>
<accession>A0A8J2Z996</accession>
<proteinExistence type="predicted"/>
<feature type="domain" description="Polysaccharide pyruvyl transferase" evidence="1">
    <location>
        <begin position="167"/>
        <end position="433"/>
    </location>
</feature>
<organism evidence="2 3">
    <name type="scientific">Caldovatus sediminis</name>
    <dbReference type="NCBI Taxonomy" id="2041189"/>
    <lineage>
        <taxon>Bacteria</taxon>
        <taxon>Pseudomonadati</taxon>
        <taxon>Pseudomonadota</taxon>
        <taxon>Alphaproteobacteria</taxon>
        <taxon>Acetobacterales</taxon>
        <taxon>Roseomonadaceae</taxon>
        <taxon>Caldovatus</taxon>
    </lineage>
</organism>
<dbReference type="InterPro" id="IPR007345">
    <property type="entry name" value="Polysacch_pyruvyl_Trfase"/>
</dbReference>
<dbReference type="Gene3D" id="1.10.3130.20">
    <property type="entry name" value="Phycobilisome linker domain"/>
    <property type="match status" value="1"/>
</dbReference>
<evidence type="ECO:0000313" key="3">
    <source>
        <dbReference type="Proteomes" id="UP000597507"/>
    </source>
</evidence>
<dbReference type="AlphaFoldDB" id="A0A8J2Z996"/>
<sequence>MPHLPLDRAGVIAAYRLLLGREPESEAVIEAQLARHESLEALRATLLASAEFRPIARACLPDPPTGGVVTEAEVAAIYRALLGREPESPEVAARSRAAGRTAVELMQEIAGSEEYGTRMREEAAIAMLRRHPPPRRGRPPPAAGAPPAAAAPRPLRLLLFGAYGNGNLGDAAQAGALARLLGAYCTGPVQCAATSWLDHETYDPRPARRRAPDLLLDGEKLAGFDAVVIGGGGVLGPPHFPLHRPEWIRAMLRAGIPYGFAGMGASRGVTRARALRPSIEALLRGAAFVAVRDPWSVAAVEGLCEGWFDLPDPVLAAWLLLGRPPPAPGAPAALPSPVDTLMIVKAPAPGHAAEEAFLAAAAEAARAAPEGAVRAVVVEPRKDERALAGLFPGGVAAVRDFAALVAHCAAARRVVSMRYHGAIAGVLAGVPTLGGTAGKVRTFLAALGCPANALPEAAGLAARLAPDAPLPATVAPEVLEGLRMLADAGMRRIARALDAATGRAAVGAAPEA</sequence>
<dbReference type="Pfam" id="PF04230">
    <property type="entry name" value="PS_pyruv_trans"/>
    <property type="match status" value="1"/>
</dbReference>
<comment type="caution">
    <text evidence="2">The sequence shown here is derived from an EMBL/GenBank/DDBJ whole genome shotgun (WGS) entry which is preliminary data.</text>
</comment>
<dbReference type="PANTHER" id="PTHR36836:SF1">
    <property type="entry name" value="COLANIC ACID BIOSYNTHESIS PROTEIN WCAK"/>
    <property type="match status" value="1"/>
</dbReference>
<dbReference type="RefSeq" id="WP_188898450.1">
    <property type="nucleotide sequence ID" value="NZ_BMKS01000002.1"/>
</dbReference>
<name>A0A8J2Z996_9PROT</name>
<protein>
    <recommendedName>
        <fullName evidence="1">Polysaccharide pyruvyl transferase domain-containing protein</fullName>
    </recommendedName>
</protein>